<evidence type="ECO:0000256" key="3">
    <source>
        <dbReference type="ARBA" id="ARBA00004972"/>
    </source>
</evidence>
<dbReference type="PROSITE" id="PS51296">
    <property type="entry name" value="RIESKE"/>
    <property type="match status" value="1"/>
</dbReference>
<name>A0A1S1HFC7_9SPHN</name>
<dbReference type="OrthoDB" id="9800776at2"/>
<dbReference type="GO" id="GO:0005737">
    <property type="term" value="C:cytoplasm"/>
    <property type="evidence" value="ECO:0007669"/>
    <property type="project" value="TreeGrafter"/>
</dbReference>
<evidence type="ECO:0000256" key="14">
    <source>
        <dbReference type="ARBA" id="ARBA00026095"/>
    </source>
</evidence>
<evidence type="ECO:0000256" key="1">
    <source>
        <dbReference type="ARBA" id="ARBA00001962"/>
    </source>
</evidence>
<dbReference type="GO" id="GO:0051537">
    <property type="term" value="F:2 iron, 2 sulfur cluster binding"/>
    <property type="evidence" value="ECO:0007669"/>
    <property type="project" value="UniProtKB-KW"/>
</dbReference>
<dbReference type="PANTHER" id="PTHR21266">
    <property type="entry name" value="IRON-SULFUR DOMAIN CONTAINING PROTEIN"/>
    <property type="match status" value="1"/>
</dbReference>
<accession>A0A1S1HFC7</accession>
<dbReference type="GO" id="GO:0008203">
    <property type="term" value="P:cholesterol metabolic process"/>
    <property type="evidence" value="ECO:0007669"/>
    <property type="project" value="InterPro"/>
</dbReference>
<keyword evidence="10" id="KW-0411">Iron-sulfur</keyword>
<keyword evidence="5" id="KW-0001">2Fe-2S</keyword>
<dbReference type="InterPro" id="IPR050584">
    <property type="entry name" value="Cholesterol_7-desaturase"/>
</dbReference>
<dbReference type="EC" id="1.14.19.21" evidence="14"/>
<keyword evidence="9" id="KW-0408">Iron</keyword>
<keyword evidence="19" id="KW-1185">Reference proteome</keyword>
<comment type="catalytic activity">
    <reaction evidence="15">
        <text>cholesterol + NADH + O2 + H(+) = 7-dehydrocholesterol + NAD(+) + 2 H2O</text>
        <dbReference type="Rhea" id="RHEA:51644"/>
        <dbReference type="ChEBI" id="CHEBI:15377"/>
        <dbReference type="ChEBI" id="CHEBI:15378"/>
        <dbReference type="ChEBI" id="CHEBI:15379"/>
        <dbReference type="ChEBI" id="CHEBI:16113"/>
        <dbReference type="ChEBI" id="CHEBI:17759"/>
        <dbReference type="ChEBI" id="CHEBI:57540"/>
        <dbReference type="ChEBI" id="CHEBI:57945"/>
        <dbReference type="EC" id="1.14.19.21"/>
    </reaction>
    <physiologicalReaction direction="left-to-right" evidence="15">
        <dbReference type="Rhea" id="RHEA:51645"/>
    </physiologicalReaction>
</comment>
<evidence type="ECO:0000256" key="12">
    <source>
        <dbReference type="ARBA" id="ARBA00025712"/>
    </source>
</evidence>
<evidence type="ECO:0000256" key="9">
    <source>
        <dbReference type="ARBA" id="ARBA00023004"/>
    </source>
</evidence>
<evidence type="ECO:0000256" key="4">
    <source>
        <dbReference type="ARBA" id="ARBA00022692"/>
    </source>
</evidence>
<keyword evidence="11" id="KW-0472">Membrane</keyword>
<dbReference type="InterPro" id="IPR045605">
    <property type="entry name" value="KshA-like_C"/>
</dbReference>
<dbReference type="GO" id="GO:0046872">
    <property type="term" value="F:metal ion binding"/>
    <property type="evidence" value="ECO:0007669"/>
    <property type="project" value="UniProtKB-KW"/>
</dbReference>
<dbReference type="GO" id="GO:0004497">
    <property type="term" value="F:monooxygenase activity"/>
    <property type="evidence" value="ECO:0007669"/>
    <property type="project" value="UniProtKB-KW"/>
</dbReference>
<comment type="pathway">
    <text evidence="3">Hormone biosynthesis.</text>
</comment>
<evidence type="ECO:0000259" key="17">
    <source>
        <dbReference type="PROSITE" id="PS51296"/>
    </source>
</evidence>
<keyword evidence="18" id="KW-0503">Monooxygenase</keyword>
<dbReference type="AlphaFoldDB" id="A0A1S1HFC7"/>
<keyword evidence="4" id="KW-0812">Transmembrane</keyword>
<gene>
    <name evidence="18" type="primary">kshA_6</name>
    <name evidence="18" type="ORF">BHE75_02940</name>
</gene>
<comment type="similarity">
    <text evidence="13">Belongs to the cholesterol 7-desaturase family.</text>
</comment>
<dbReference type="Gene3D" id="2.102.10.10">
    <property type="entry name" value="Rieske [2Fe-2S] iron-sulphur domain"/>
    <property type="match status" value="1"/>
</dbReference>
<evidence type="ECO:0000256" key="13">
    <source>
        <dbReference type="ARBA" id="ARBA00025729"/>
    </source>
</evidence>
<dbReference type="Pfam" id="PF19298">
    <property type="entry name" value="KshA_C"/>
    <property type="match status" value="1"/>
</dbReference>
<comment type="caution">
    <text evidence="18">The sequence shown here is derived from an EMBL/GenBank/DDBJ whole genome shotgun (WGS) entry which is preliminary data.</text>
</comment>
<dbReference type="SUPFAM" id="SSF50022">
    <property type="entry name" value="ISP domain"/>
    <property type="match status" value="1"/>
</dbReference>
<comment type="catalytic activity">
    <reaction evidence="16">
        <text>cholesterol + NADPH + O2 + H(+) = 7-dehydrocholesterol + NADP(+) + 2 H2O</text>
        <dbReference type="Rhea" id="RHEA:45024"/>
        <dbReference type="ChEBI" id="CHEBI:15377"/>
        <dbReference type="ChEBI" id="CHEBI:15378"/>
        <dbReference type="ChEBI" id="CHEBI:15379"/>
        <dbReference type="ChEBI" id="CHEBI:16113"/>
        <dbReference type="ChEBI" id="CHEBI:17759"/>
        <dbReference type="ChEBI" id="CHEBI:57783"/>
        <dbReference type="ChEBI" id="CHEBI:58349"/>
        <dbReference type="EC" id="1.14.19.21"/>
    </reaction>
    <physiologicalReaction direction="left-to-right" evidence="16">
        <dbReference type="Rhea" id="RHEA:45025"/>
    </physiologicalReaction>
</comment>
<sequence length="333" mass="37545">MNEMTTLERIQTGDELERCPFPIPLGWFAVALSEELKPGGIANIHVFGREWVLFRGEDGKAGLADPYCPHLGAHMGHGGEVVGNNLRCPFHHWEYDAEGWCKKIPYAKVMPGIARKKPVLKTLPIEERYGVIFAWYHPNGDEPYFGIPDVPELESDEYIPMRRGEWDIGTMIQEIGENGVDYPHLKYLHHAPIIPPGTAKAEGHIFRTDIGAGYIIGESHGPGVVIQRFTKDGVTMTMFAMSTPIDTEMTKTRMAFTFRNYPEGSKERAIAQHLYEHSIGAADGEDSAGFESVDLIVWDNKKYRPQPLLCDGDGPILLWRKWFSQFYAEPIEA</sequence>
<evidence type="ECO:0000256" key="8">
    <source>
        <dbReference type="ARBA" id="ARBA00023002"/>
    </source>
</evidence>
<evidence type="ECO:0000256" key="10">
    <source>
        <dbReference type="ARBA" id="ARBA00023014"/>
    </source>
</evidence>
<dbReference type="Gene3D" id="3.90.380.10">
    <property type="entry name" value="Naphthalene 1,2-dioxygenase Alpha Subunit, Chain A, domain 1"/>
    <property type="match status" value="1"/>
</dbReference>
<proteinExistence type="inferred from homology"/>
<keyword evidence="7" id="KW-1133">Transmembrane helix</keyword>
<keyword evidence="8 18" id="KW-0560">Oxidoreductase</keyword>
<dbReference type="Pfam" id="PF00355">
    <property type="entry name" value="Rieske"/>
    <property type="match status" value="1"/>
</dbReference>
<feature type="domain" description="Rieske" evidence="17">
    <location>
        <begin position="28"/>
        <end position="134"/>
    </location>
</feature>
<evidence type="ECO:0000313" key="19">
    <source>
        <dbReference type="Proteomes" id="UP000179467"/>
    </source>
</evidence>
<dbReference type="GO" id="GO:0016020">
    <property type="term" value="C:membrane"/>
    <property type="evidence" value="ECO:0007669"/>
    <property type="project" value="UniProtKB-SubCell"/>
</dbReference>
<protein>
    <recommendedName>
        <fullName evidence="14">cholesterol 7-desaturase</fullName>
        <ecNumber evidence="14">1.14.19.21</ecNumber>
    </recommendedName>
</protein>
<dbReference type="CDD" id="cd03469">
    <property type="entry name" value="Rieske_RO_Alpha_N"/>
    <property type="match status" value="1"/>
</dbReference>
<evidence type="ECO:0000256" key="7">
    <source>
        <dbReference type="ARBA" id="ARBA00022989"/>
    </source>
</evidence>
<dbReference type="InterPro" id="IPR017941">
    <property type="entry name" value="Rieske_2Fe-2S"/>
</dbReference>
<dbReference type="InterPro" id="IPR036922">
    <property type="entry name" value="Rieske_2Fe-2S_sf"/>
</dbReference>
<evidence type="ECO:0000256" key="6">
    <source>
        <dbReference type="ARBA" id="ARBA00022723"/>
    </source>
</evidence>
<reference evidence="18 19" key="1">
    <citation type="submission" date="2016-09" db="EMBL/GenBank/DDBJ databases">
        <title>Metabolic pathway, cell adaptation mechanisms and a novel monoxygenase revealed through proteogenomic-transcription analysis of a Sphingomonas haloaromaticamans strain degrading the fungicide ortho-phenylphenol.</title>
        <authorList>
            <person name="Perruchon C."/>
            <person name="Papadopoulou E.S."/>
            <person name="Rousidou C."/>
            <person name="Vasileiadis S."/>
            <person name="Tanou G."/>
            <person name="Amoutzias G."/>
            <person name="Molassiotis A."/>
            <person name="Karpouzas D.G."/>
        </authorList>
    </citation>
    <scope>NUCLEOTIDE SEQUENCE [LARGE SCALE GENOMIC DNA]</scope>
    <source>
        <strain evidence="18 19">P3</strain>
    </source>
</reference>
<organism evidence="18 19">
    <name type="scientific">Edaphosphingomonas haloaromaticamans</name>
    <dbReference type="NCBI Taxonomy" id="653954"/>
    <lineage>
        <taxon>Bacteria</taxon>
        <taxon>Pseudomonadati</taxon>
        <taxon>Pseudomonadota</taxon>
        <taxon>Alphaproteobacteria</taxon>
        <taxon>Sphingomonadales</taxon>
        <taxon>Rhizorhabdaceae</taxon>
        <taxon>Edaphosphingomonas</taxon>
    </lineage>
</organism>
<comment type="pathway">
    <text evidence="12">Steroid hormone biosynthesis; dafachronic acid biosynthesis.</text>
</comment>
<dbReference type="RefSeq" id="WP_015457473.1">
    <property type="nucleotide sequence ID" value="NZ_MIPT01000001.1"/>
</dbReference>
<evidence type="ECO:0000256" key="15">
    <source>
        <dbReference type="ARBA" id="ARBA00047853"/>
    </source>
</evidence>
<dbReference type="PANTHER" id="PTHR21266:SF32">
    <property type="entry name" value="CHOLESTEROL 7-DESATURASE NVD"/>
    <property type="match status" value="1"/>
</dbReference>
<dbReference type="EMBL" id="MIPT01000001">
    <property type="protein sequence ID" value="OHT20935.1"/>
    <property type="molecule type" value="Genomic_DNA"/>
</dbReference>
<comment type="subcellular location">
    <subcellularLocation>
        <location evidence="2">Membrane</location>
    </subcellularLocation>
</comment>
<evidence type="ECO:0000313" key="18">
    <source>
        <dbReference type="EMBL" id="OHT20935.1"/>
    </source>
</evidence>
<dbReference type="Proteomes" id="UP000179467">
    <property type="component" value="Unassembled WGS sequence"/>
</dbReference>
<evidence type="ECO:0000256" key="2">
    <source>
        <dbReference type="ARBA" id="ARBA00004370"/>
    </source>
</evidence>
<evidence type="ECO:0000256" key="11">
    <source>
        <dbReference type="ARBA" id="ARBA00023136"/>
    </source>
</evidence>
<keyword evidence="6" id="KW-0479">Metal-binding</keyword>
<dbReference type="SUPFAM" id="SSF55961">
    <property type="entry name" value="Bet v1-like"/>
    <property type="match status" value="1"/>
</dbReference>
<comment type="cofactor">
    <cofactor evidence="1">
        <name>Fe cation</name>
        <dbReference type="ChEBI" id="CHEBI:24875"/>
    </cofactor>
</comment>
<dbReference type="GO" id="GO:0170056">
    <property type="term" value="F:cholesterol 7-desaturase [NAD(P)H] activity"/>
    <property type="evidence" value="ECO:0007669"/>
    <property type="project" value="UniProtKB-EC"/>
</dbReference>
<evidence type="ECO:0000256" key="16">
    <source>
        <dbReference type="ARBA" id="ARBA00049548"/>
    </source>
</evidence>
<evidence type="ECO:0000256" key="5">
    <source>
        <dbReference type="ARBA" id="ARBA00022714"/>
    </source>
</evidence>